<accession>A0A2W1NL62</accession>
<dbReference type="Proteomes" id="UP000249248">
    <property type="component" value="Unassembled WGS sequence"/>
</dbReference>
<reference evidence="1 2" key="1">
    <citation type="submission" date="2018-06" db="EMBL/GenBank/DDBJ databases">
        <title>The draft genome sequence of Crocinitomix sp. SM1701.</title>
        <authorList>
            <person name="Zhang X."/>
        </authorList>
    </citation>
    <scope>NUCLEOTIDE SEQUENCE [LARGE SCALE GENOMIC DNA]</scope>
    <source>
        <strain evidence="1 2">SM1701</strain>
    </source>
</reference>
<dbReference type="AlphaFoldDB" id="A0A2W1NL62"/>
<evidence type="ECO:0000313" key="1">
    <source>
        <dbReference type="EMBL" id="PZE16402.1"/>
    </source>
</evidence>
<sequence>MLTQVLFGQTLEKNAFKLAVCQQDAPTVLQEKAKALAPYYNAATFAYYRLLLKNLPLNSLLITNAENDTYPIQILQVLEKNRTDINVISLKLMDEEAYRNFVNNSLQLKLKKGEARSNLLYVLKKYPAAVISTTVKQSYWRDYYLNGLTVAAQNKSTNQKLMAFYQAYLDANVIGMSLTNSDKLLYKNMLPPLITLYKTNRNLTTLKKDILKLAKKLLVEKEVKEILEND</sequence>
<gene>
    <name evidence="1" type="ORF">DNU06_12690</name>
</gene>
<protein>
    <submittedName>
        <fullName evidence="1">Uncharacterized protein</fullName>
    </submittedName>
</protein>
<keyword evidence="2" id="KW-1185">Reference proteome</keyword>
<evidence type="ECO:0000313" key="2">
    <source>
        <dbReference type="Proteomes" id="UP000249248"/>
    </source>
</evidence>
<organism evidence="1 2">
    <name type="scientific">Putridiphycobacter roseus</name>
    <dbReference type="NCBI Taxonomy" id="2219161"/>
    <lineage>
        <taxon>Bacteria</taxon>
        <taxon>Pseudomonadati</taxon>
        <taxon>Bacteroidota</taxon>
        <taxon>Flavobacteriia</taxon>
        <taxon>Flavobacteriales</taxon>
        <taxon>Crocinitomicaceae</taxon>
        <taxon>Putridiphycobacter</taxon>
    </lineage>
</organism>
<name>A0A2W1NL62_9FLAO</name>
<proteinExistence type="predicted"/>
<comment type="caution">
    <text evidence="1">The sequence shown here is derived from an EMBL/GenBank/DDBJ whole genome shotgun (WGS) entry which is preliminary data.</text>
</comment>
<dbReference type="EMBL" id="QKSB01000008">
    <property type="protein sequence ID" value="PZE16402.1"/>
    <property type="molecule type" value="Genomic_DNA"/>
</dbReference>